<keyword evidence="1" id="KW-0274">FAD</keyword>
<dbReference type="Gene3D" id="3.30.465.10">
    <property type="match status" value="1"/>
</dbReference>
<dbReference type="InterPro" id="IPR016169">
    <property type="entry name" value="FAD-bd_PCMH_sub2"/>
</dbReference>
<dbReference type="RefSeq" id="WP_123520746.1">
    <property type="nucleotide sequence ID" value="NZ_JBHLWF010000086.1"/>
</dbReference>
<keyword evidence="4" id="KW-1185">Reference proteome</keyword>
<dbReference type="PROSITE" id="PS51387">
    <property type="entry name" value="FAD_PCMH"/>
    <property type="match status" value="1"/>
</dbReference>
<dbReference type="Pfam" id="PF01565">
    <property type="entry name" value="FAD_binding_4"/>
    <property type="match status" value="1"/>
</dbReference>
<feature type="domain" description="FAD-binding PCMH-type" evidence="2">
    <location>
        <begin position="1"/>
        <end position="178"/>
    </location>
</feature>
<dbReference type="PANTHER" id="PTHR43762:SF1">
    <property type="entry name" value="D-ARABINONO-1,4-LACTONE OXIDASE"/>
    <property type="match status" value="1"/>
</dbReference>
<organism evidence="3 4">
    <name type="scientific">Pseudofulvimonas gallinarii</name>
    <dbReference type="NCBI Taxonomy" id="634155"/>
    <lineage>
        <taxon>Bacteria</taxon>
        <taxon>Pseudomonadati</taxon>
        <taxon>Pseudomonadota</taxon>
        <taxon>Gammaproteobacteria</taxon>
        <taxon>Lysobacterales</taxon>
        <taxon>Rhodanobacteraceae</taxon>
        <taxon>Pseudofulvimonas</taxon>
    </lineage>
</organism>
<proteinExistence type="predicted"/>
<name>A0A4R3LFF0_9GAMM</name>
<sequence length="438" mass="48098">MNDTGIGWGRHPRLPPARQVVLRDRNAALPQTSTTLLPHGLGRSYGDSCQNGDGTLLLTRGLDRFIHFDREAGVLACEAGVSLDEILRLVVPHGWFLPAVPGTRFVTVGGAIANDVHGKNHHRAGSFGRHVRRFELLRSDGRRLVCSPEENTGLFEATIGGLGLTGLMTWAEIRLAPIPGPWMQVEHVRFAGLDEFFALSEASANSHEHSVAWIDCLARGNKAGRGIFSRANFVADSRPARQLAPPRLAVPFTPPVPMIGGLGARFFNGAWYRRPLRRPRRQPYAPFLFPLDGIAEWNRLYGPRGFLQHQCVIPPESERDAVQELLHAVASAGSGSFLAVLKRFGDLPSPGLLSFARPGTTLALDFPNRGDATLSLLDRLDGVVAAAGGAVYPAKDARMSGRHFRQFFPRWPAFDQLRDPAFSSSFWRRVMTGSGRMQ</sequence>
<reference evidence="3 4" key="1">
    <citation type="submission" date="2019-03" db="EMBL/GenBank/DDBJ databases">
        <title>Genomic Encyclopedia of Type Strains, Phase IV (KMG-IV): sequencing the most valuable type-strain genomes for metagenomic binning, comparative biology and taxonomic classification.</title>
        <authorList>
            <person name="Goeker M."/>
        </authorList>
    </citation>
    <scope>NUCLEOTIDE SEQUENCE [LARGE SCALE GENOMIC DNA]</scope>
    <source>
        <strain evidence="3 4">DSM 21944</strain>
    </source>
</reference>
<dbReference type="InterPro" id="IPR036318">
    <property type="entry name" value="FAD-bd_PCMH-like_sf"/>
</dbReference>
<evidence type="ECO:0000256" key="1">
    <source>
        <dbReference type="ARBA" id="ARBA00022827"/>
    </source>
</evidence>
<dbReference type="SUPFAM" id="SSF56176">
    <property type="entry name" value="FAD-binding/transporter-associated domain-like"/>
    <property type="match status" value="1"/>
</dbReference>
<keyword evidence="1" id="KW-0285">Flavoprotein</keyword>
<dbReference type="OrthoDB" id="143770at2"/>
<dbReference type="InterPro" id="IPR006094">
    <property type="entry name" value="Oxid_FAD_bind_N"/>
</dbReference>
<evidence type="ECO:0000313" key="4">
    <source>
        <dbReference type="Proteomes" id="UP000294599"/>
    </source>
</evidence>
<protein>
    <submittedName>
        <fullName evidence="3">FAD/FMN-containing dehydrogenase</fullName>
    </submittedName>
</protein>
<dbReference type="InterPro" id="IPR016166">
    <property type="entry name" value="FAD-bd_PCMH"/>
</dbReference>
<evidence type="ECO:0000313" key="3">
    <source>
        <dbReference type="EMBL" id="TCS98220.1"/>
    </source>
</evidence>
<dbReference type="GO" id="GO:0071949">
    <property type="term" value="F:FAD binding"/>
    <property type="evidence" value="ECO:0007669"/>
    <property type="project" value="InterPro"/>
</dbReference>
<dbReference type="EMBL" id="SMAF01000009">
    <property type="protein sequence ID" value="TCS98220.1"/>
    <property type="molecule type" value="Genomic_DNA"/>
</dbReference>
<dbReference type="PANTHER" id="PTHR43762">
    <property type="entry name" value="L-GULONOLACTONE OXIDASE"/>
    <property type="match status" value="1"/>
</dbReference>
<comment type="caution">
    <text evidence="3">The sequence shown here is derived from an EMBL/GenBank/DDBJ whole genome shotgun (WGS) entry which is preliminary data.</text>
</comment>
<evidence type="ECO:0000259" key="2">
    <source>
        <dbReference type="PROSITE" id="PS51387"/>
    </source>
</evidence>
<dbReference type="AlphaFoldDB" id="A0A4R3LFF0"/>
<gene>
    <name evidence="3" type="ORF">EDC25_10973</name>
</gene>
<accession>A0A4R3LFF0</accession>
<dbReference type="InterPro" id="IPR010031">
    <property type="entry name" value="FAD_lactone_oxidase-like"/>
</dbReference>
<dbReference type="GO" id="GO:0016899">
    <property type="term" value="F:oxidoreductase activity, acting on the CH-OH group of donors, oxygen as acceptor"/>
    <property type="evidence" value="ECO:0007669"/>
    <property type="project" value="InterPro"/>
</dbReference>
<dbReference type="Proteomes" id="UP000294599">
    <property type="component" value="Unassembled WGS sequence"/>
</dbReference>